<keyword evidence="4 12" id="KW-0547">Nucleotide-binding</keyword>
<name>A0A1F6AQB7_9BACT</name>
<keyword evidence="3 12" id="KW-0963">Cytoplasm</keyword>
<dbReference type="SMART" id="SM00490">
    <property type="entry name" value="HELICc"/>
    <property type="match status" value="1"/>
</dbReference>
<evidence type="ECO:0000256" key="5">
    <source>
        <dbReference type="ARBA" id="ARBA00022763"/>
    </source>
</evidence>
<evidence type="ECO:0000313" key="19">
    <source>
        <dbReference type="Proteomes" id="UP000176609"/>
    </source>
</evidence>
<sequence>MMKFKLKTPFSPSGDQPQAINSLINGLKLGLKNQVLLGVTGSGKTYTIANVIEKIQRPTLVISHNKTLAAQLYQEFRDFFPDNAICYFVSYYDYYQPEAYIPQSDTYIEKETQINEEIDKLRLSATANLLSRKDTIVVASVSCIYNLGSPKVYGSFILELKTGIKIEMISLIKRLVDLHYVKSDFEFKRGLFRTRGESLDIFTAYEDIAYRIIGEEGKIKELFKIDPVSGHIIEQIDNLVIFPAKHYMTDPKSRNQAFEEIKDDLRKRVNELETQKKDLEAHRLSQRVNYDLEMIEELGFVNGIENYSRYFDNRRPGEAPWTLLDYYKEKYGEEWLLIIDESHMTVPQVRGMYNGDRSRKQTLIDFGFRLPSALDNRPLNFVEFQQKIPQTIYVSATPNAWETSLASATMQRLDLNSPTGIVEQLVRPTGITDPEIIIRPIEGQISDLTHEIIKRKKLKERVLVTTLTKKTAEDLAAFFQEKRYLKTNHNISESGQPLVQYLHCDIETLERSDILDDLRLGKYDVLIGINLLREGLDLPEVSLVAILDADKEGFLRSQTSLIQTMGRAARHIKGKVIMYADQVTRSMDEAIREIKRRRTYQQKYNRIHDITPAQITKPIRDKLIDKADDDALSSIQLLDKKQQIGYDKLLSIDTNQLTPIDIVKLIKVLEKEMKLAASDLNFELAATLRDKIRELNK</sequence>
<dbReference type="GO" id="GO:0003677">
    <property type="term" value="F:DNA binding"/>
    <property type="evidence" value="ECO:0007669"/>
    <property type="project" value="UniProtKB-UniRule"/>
</dbReference>
<dbReference type="Pfam" id="PF04851">
    <property type="entry name" value="ResIII"/>
    <property type="match status" value="1"/>
</dbReference>
<accession>A0A1F6AQB7</accession>
<feature type="domain" description="UVR" evidence="15">
    <location>
        <begin position="663"/>
        <end position="697"/>
    </location>
</feature>
<evidence type="ECO:0000256" key="2">
    <source>
        <dbReference type="ARBA" id="ARBA00008533"/>
    </source>
</evidence>
<dbReference type="Proteomes" id="UP000176609">
    <property type="component" value="Unassembled WGS sequence"/>
</dbReference>
<protein>
    <recommendedName>
        <fullName evidence="11 12">UvrABC system protein B</fullName>
        <shortName evidence="12">Protein UvrB</shortName>
    </recommendedName>
    <alternativeName>
        <fullName evidence="12">Excinuclease ABC subunit B</fullName>
    </alternativeName>
</protein>
<feature type="domain" description="Helicase ATP-binding" evidence="16">
    <location>
        <begin position="25"/>
        <end position="155"/>
    </location>
</feature>
<evidence type="ECO:0000259" key="17">
    <source>
        <dbReference type="PROSITE" id="PS51194"/>
    </source>
</evidence>
<dbReference type="PROSITE" id="PS51194">
    <property type="entry name" value="HELICASE_CTER"/>
    <property type="match status" value="1"/>
</dbReference>
<dbReference type="InterPro" id="IPR001943">
    <property type="entry name" value="UVR_dom"/>
</dbReference>
<dbReference type="Gene3D" id="4.10.860.10">
    <property type="entry name" value="UVR domain"/>
    <property type="match status" value="1"/>
</dbReference>
<dbReference type="InterPro" id="IPR001650">
    <property type="entry name" value="Helicase_C-like"/>
</dbReference>
<dbReference type="GO" id="GO:0009432">
    <property type="term" value="P:SOS response"/>
    <property type="evidence" value="ECO:0007669"/>
    <property type="project" value="UniProtKB-UniRule"/>
</dbReference>
<feature type="binding site" evidence="12">
    <location>
        <begin position="38"/>
        <end position="45"/>
    </location>
    <ligand>
        <name>ATP</name>
        <dbReference type="ChEBI" id="CHEBI:30616"/>
    </ligand>
</feature>
<dbReference type="GO" id="GO:0009380">
    <property type="term" value="C:excinuclease repair complex"/>
    <property type="evidence" value="ECO:0007669"/>
    <property type="project" value="InterPro"/>
</dbReference>
<dbReference type="CDD" id="cd17916">
    <property type="entry name" value="DEXHc_UvrB"/>
    <property type="match status" value="1"/>
</dbReference>
<comment type="caution">
    <text evidence="18">The sequence shown here is derived from an EMBL/GenBank/DDBJ whole genome shotgun (WGS) entry which is preliminary data.</text>
</comment>
<feature type="domain" description="Helicase C-terminal" evidence="17">
    <location>
        <begin position="447"/>
        <end position="619"/>
    </location>
</feature>
<evidence type="ECO:0000259" key="15">
    <source>
        <dbReference type="PROSITE" id="PS50151"/>
    </source>
</evidence>
<evidence type="ECO:0000256" key="1">
    <source>
        <dbReference type="ARBA" id="ARBA00004496"/>
    </source>
</evidence>
<evidence type="ECO:0000259" key="16">
    <source>
        <dbReference type="PROSITE" id="PS51192"/>
    </source>
</evidence>
<organism evidence="18 19">
    <name type="scientific">Candidatus Gottesmanbacteria bacterium RIFCSPLOWO2_01_FULL_39_12b</name>
    <dbReference type="NCBI Taxonomy" id="1798388"/>
    <lineage>
        <taxon>Bacteria</taxon>
        <taxon>Candidatus Gottesmaniibacteriota</taxon>
    </lineage>
</organism>
<keyword evidence="6 12" id="KW-0228">DNA excision</keyword>
<evidence type="ECO:0000256" key="9">
    <source>
        <dbReference type="ARBA" id="ARBA00023204"/>
    </source>
</evidence>
<dbReference type="PROSITE" id="PS51192">
    <property type="entry name" value="HELICASE_ATP_BIND_1"/>
    <property type="match status" value="1"/>
</dbReference>
<dbReference type="Pfam" id="PF00271">
    <property type="entry name" value="Helicase_C"/>
    <property type="match status" value="1"/>
</dbReference>
<reference evidence="18 19" key="1">
    <citation type="journal article" date="2016" name="Nat. Commun.">
        <title>Thousands of microbial genomes shed light on interconnected biogeochemical processes in an aquifer system.</title>
        <authorList>
            <person name="Anantharaman K."/>
            <person name="Brown C.T."/>
            <person name="Hug L.A."/>
            <person name="Sharon I."/>
            <person name="Castelle C.J."/>
            <person name="Probst A.J."/>
            <person name="Thomas B.C."/>
            <person name="Singh A."/>
            <person name="Wilkins M.J."/>
            <person name="Karaoz U."/>
            <person name="Brodie E.L."/>
            <person name="Williams K.H."/>
            <person name="Hubbard S.S."/>
            <person name="Banfield J.F."/>
        </authorList>
    </citation>
    <scope>NUCLEOTIDE SEQUENCE [LARGE SCALE GENOMIC DNA]</scope>
</reference>
<evidence type="ECO:0000256" key="10">
    <source>
        <dbReference type="ARBA" id="ARBA00026033"/>
    </source>
</evidence>
<dbReference type="SUPFAM" id="SSF52540">
    <property type="entry name" value="P-loop containing nucleoside triphosphate hydrolases"/>
    <property type="match status" value="2"/>
</dbReference>
<evidence type="ECO:0000256" key="3">
    <source>
        <dbReference type="ARBA" id="ARBA00022490"/>
    </source>
</evidence>
<evidence type="ECO:0000256" key="12">
    <source>
        <dbReference type="HAMAP-Rule" id="MF_00204"/>
    </source>
</evidence>
<dbReference type="NCBIfam" id="TIGR00631">
    <property type="entry name" value="uvrb"/>
    <property type="match status" value="1"/>
</dbReference>
<dbReference type="PROSITE" id="PS50151">
    <property type="entry name" value="UVR"/>
    <property type="match status" value="1"/>
</dbReference>
<evidence type="ECO:0000313" key="18">
    <source>
        <dbReference type="EMBL" id="OGG26884.1"/>
    </source>
</evidence>
<feature type="short sequence motif" description="Beta-hairpin" evidence="12">
    <location>
        <begin position="91"/>
        <end position="114"/>
    </location>
</feature>
<evidence type="ECO:0000256" key="11">
    <source>
        <dbReference type="ARBA" id="ARBA00029504"/>
    </source>
</evidence>
<dbReference type="InterPro" id="IPR036876">
    <property type="entry name" value="UVR_dom_sf"/>
</dbReference>
<dbReference type="GO" id="GO:0016887">
    <property type="term" value="F:ATP hydrolysis activity"/>
    <property type="evidence" value="ECO:0007669"/>
    <property type="project" value="InterPro"/>
</dbReference>
<dbReference type="GO" id="GO:0009381">
    <property type="term" value="F:excinuclease ABC activity"/>
    <property type="evidence" value="ECO:0007669"/>
    <property type="project" value="UniProtKB-UniRule"/>
</dbReference>
<feature type="coiled-coil region" evidence="14">
    <location>
        <begin position="255"/>
        <end position="282"/>
    </location>
</feature>
<keyword evidence="14" id="KW-0175">Coiled coil</keyword>
<dbReference type="Pfam" id="PF17757">
    <property type="entry name" value="UvrB_inter"/>
    <property type="match status" value="1"/>
</dbReference>
<comment type="domain">
    <text evidence="12">The beta-hairpin motif is involved in DNA binding.</text>
</comment>
<keyword evidence="7 12" id="KW-0067">ATP-binding</keyword>
<keyword evidence="9 12" id="KW-0234">DNA repair</keyword>
<dbReference type="Gene3D" id="3.40.50.300">
    <property type="entry name" value="P-loop containing nucleotide triphosphate hydrolases"/>
    <property type="match status" value="3"/>
</dbReference>
<dbReference type="PANTHER" id="PTHR24029">
    <property type="entry name" value="UVRABC SYSTEM PROTEIN B"/>
    <property type="match status" value="1"/>
</dbReference>
<dbReference type="GO" id="GO:0005524">
    <property type="term" value="F:ATP binding"/>
    <property type="evidence" value="ECO:0007669"/>
    <property type="project" value="UniProtKB-UniRule"/>
</dbReference>
<dbReference type="InterPro" id="IPR041471">
    <property type="entry name" value="UvrB_inter"/>
</dbReference>
<evidence type="ECO:0000256" key="7">
    <source>
        <dbReference type="ARBA" id="ARBA00022840"/>
    </source>
</evidence>
<dbReference type="GO" id="GO:0005737">
    <property type="term" value="C:cytoplasm"/>
    <property type="evidence" value="ECO:0007669"/>
    <property type="project" value="UniProtKB-SubCell"/>
</dbReference>
<dbReference type="InterPro" id="IPR027417">
    <property type="entry name" value="P-loop_NTPase"/>
</dbReference>
<keyword evidence="8 12" id="KW-0267">Excision nuclease</keyword>
<dbReference type="InterPro" id="IPR014001">
    <property type="entry name" value="Helicase_ATP-bd"/>
</dbReference>
<dbReference type="HAMAP" id="MF_00204">
    <property type="entry name" value="UvrB"/>
    <property type="match status" value="1"/>
</dbReference>
<comment type="function">
    <text evidence="12">The UvrABC repair system catalyzes the recognition and processing of DNA lesions. A damage recognition complex composed of 2 UvrA and 2 UvrB subunits scans DNA for abnormalities. Upon binding of the UvrA(2)B(2) complex to a putative damaged site, the DNA wraps around one UvrB monomer. DNA wrap is dependent on ATP binding by UvrB and probably causes local melting of the DNA helix, facilitating insertion of UvrB beta-hairpin between the DNA strands. Then UvrB probes one DNA strand for the presence of a lesion. If a lesion is found the UvrA subunits dissociate and the UvrB-DNA preincision complex is formed. This complex is subsequently bound by UvrC and the second UvrB is released. If no lesion is found, the DNA wraps around the other UvrB subunit that will check the other stand for damage.</text>
</comment>
<dbReference type="NCBIfam" id="NF003673">
    <property type="entry name" value="PRK05298.1"/>
    <property type="match status" value="1"/>
</dbReference>
<dbReference type="InterPro" id="IPR006935">
    <property type="entry name" value="Helicase/UvrB_N"/>
</dbReference>
<dbReference type="EMBL" id="MFJR01000007">
    <property type="protein sequence ID" value="OGG26884.1"/>
    <property type="molecule type" value="Genomic_DNA"/>
</dbReference>
<evidence type="ECO:0000256" key="6">
    <source>
        <dbReference type="ARBA" id="ARBA00022769"/>
    </source>
</evidence>
<evidence type="ECO:0000256" key="8">
    <source>
        <dbReference type="ARBA" id="ARBA00022881"/>
    </source>
</evidence>
<dbReference type="InterPro" id="IPR024759">
    <property type="entry name" value="UvrB_YAD/RRR_dom"/>
</dbReference>
<dbReference type="GO" id="GO:0006289">
    <property type="term" value="P:nucleotide-excision repair"/>
    <property type="evidence" value="ECO:0007669"/>
    <property type="project" value="UniProtKB-UniRule"/>
</dbReference>
<gene>
    <name evidence="12" type="primary">uvrB</name>
    <name evidence="18" type="ORF">A2960_01860</name>
</gene>
<evidence type="ECO:0000256" key="4">
    <source>
        <dbReference type="ARBA" id="ARBA00022741"/>
    </source>
</evidence>
<comment type="similarity">
    <text evidence="2 12 13">Belongs to the UvrB family.</text>
</comment>
<comment type="subunit">
    <text evidence="10 12 13">Forms a heterotetramer with UvrA during the search for lesions. Interacts with UvrC in an incision complex.</text>
</comment>
<dbReference type="Pfam" id="PF12344">
    <property type="entry name" value="UvrB"/>
    <property type="match status" value="1"/>
</dbReference>
<dbReference type="PANTHER" id="PTHR24029:SF0">
    <property type="entry name" value="UVRABC SYSTEM PROTEIN B"/>
    <property type="match status" value="1"/>
</dbReference>
<evidence type="ECO:0000256" key="14">
    <source>
        <dbReference type="SAM" id="Coils"/>
    </source>
</evidence>
<dbReference type="Pfam" id="PF02151">
    <property type="entry name" value="UVR"/>
    <property type="match status" value="1"/>
</dbReference>
<proteinExistence type="inferred from homology"/>
<dbReference type="SUPFAM" id="SSF46600">
    <property type="entry name" value="C-terminal UvrC-binding domain of UvrB"/>
    <property type="match status" value="1"/>
</dbReference>
<dbReference type="AlphaFoldDB" id="A0A1F6AQB7"/>
<keyword evidence="5 12" id="KW-0227">DNA damage</keyword>
<dbReference type="SMART" id="SM00487">
    <property type="entry name" value="DEXDc"/>
    <property type="match status" value="1"/>
</dbReference>
<evidence type="ECO:0000256" key="13">
    <source>
        <dbReference type="RuleBase" id="RU003587"/>
    </source>
</evidence>
<comment type="subcellular location">
    <subcellularLocation>
        <location evidence="1 12 13">Cytoplasm</location>
    </subcellularLocation>
</comment>
<keyword evidence="12 13" id="KW-0742">SOS response</keyword>
<dbReference type="InterPro" id="IPR004807">
    <property type="entry name" value="UvrB"/>
</dbReference>